<comment type="caution">
    <text evidence="1">The sequence shown here is derived from an EMBL/GenBank/DDBJ whole genome shotgun (WGS) entry which is preliminary data.</text>
</comment>
<organism evidence="1 2">
    <name type="scientific">Candidatus Nomurabacteria bacterium RIFCSPHIGHO2_01_FULL_40_20</name>
    <dbReference type="NCBI Taxonomy" id="1801738"/>
    <lineage>
        <taxon>Bacteria</taxon>
        <taxon>Candidatus Nomuraibacteriota</taxon>
    </lineage>
</organism>
<name>A0A1F6V1G5_9BACT</name>
<gene>
    <name evidence="1" type="ORF">A2733_00325</name>
</gene>
<evidence type="ECO:0000313" key="1">
    <source>
        <dbReference type="EMBL" id="OGI63485.1"/>
    </source>
</evidence>
<dbReference type="EMBL" id="MFTO01000018">
    <property type="protein sequence ID" value="OGI63485.1"/>
    <property type="molecule type" value="Genomic_DNA"/>
</dbReference>
<evidence type="ECO:0000313" key="2">
    <source>
        <dbReference type="Proteomes" id="UP000178985"/>
    </source>
</evidence>
<accession>A0A1F6V1G5</accession>
<sequence>MKNNLKVIIAVIVLVIIIAFIYANKVKTTFPIPSRNIPVPVIPVVMEDSITGCYVATLGKDVYTLTILSQVGETFKGTLLFKNFEKDSSSGTFVGTYKDGILLGDYSFQSEGTNSIMQVIFKKEGNSFVRGYGEVKDGGARFSDLNNITYDSSTVFRTSTDGCVV</sequence>
<dbReference type="Proteomes" id="UP000178985">
    <property type="component" value="Unassembled WGS sequence"/>
</dbReference>
<proteinExistence type="predicted"/>
<dbReference type="AlphaFoldDB" id="A0A1F6V1G5"/>
<reference evidence="1 2" key="1">
    <citation type="journal article" date="2016" name="Nat. Commun.">
        <title>Thousands of microbial genomes shed light on interconnected biogeochemical processes in an aquifer system.</title>
        <authorList>
            <person name="Anantharaman K."/>
            <person name="Brown C.T."/>
            <person name="Hug L.A."/>
            <person name="Sharon I."/>
            <person name="Castelle C.J."/>
            <person name="Probst A.J."/>
            <person name="Thomas B.C."/>
            <person name="Singh A."/>
            <person name="Wilkins M.J."/>
            <person name="Karaoz U."/>
            <person name="Brodie E.L."/>
            <person name="Williams K.H."/>
            <person name="Hubbard S.S."/>
            <person name="Banfield J.F."/>
        </authorList>
    </citation>
    <scope>NUCLEOTIDE SEQUENCE [LARGE SCALE GENOMIC DNA]</scope>
</reference>
<protein>
    <submittedName>
        <fullName evidence="1">Uncharacterized protein</fullName>
    </submittedName>
</protein>